<dbReference type="STRING" id="865937.Gilli_1393"/>
<evidence type="ECO:0000313" key="1">
    <source>
        <dbReference type="EMBL" id="EHQ02052.1"/>
    </source>
</evidence>
<keyword evidence="2" id="KW-1185">Reference proteome</keyword>
<protein>
    <submittedName>
        <fullName evidence="1">Uncharacterized protein</fullName>
    </submittedName>
</protein>
<reference evidence="2" key="1">
    <citation type="journal article" date="2012" name="Stand. Genomic Sci.">
        <title>Genome sequence of the Antarctic rhodopsins-containing flavobacterium Gillisia limnaea type strain (R-8282(T)).</title>
        <authorList>
            <person name="Riedel T."/>
            <person name="Held B."/>
            <person name="Nolan M."/>
            <person name="Lucas S."/>
            <person name="Lapidus A."/>
            <person name="Tice H."/>
            <person name="Del Rio T.G."/>
            <person name="Cheng J.F."/>
            <person name="Han C."/>
            <person name="Tapia R."/>
            <person name="Goodwin L.A."/>
            <person name="Pitluck S."/>
            <person name="Liolios K."/>
            <person name="Mavromatis K."/>
            <person name="Pagani I."/>
            <person name="Ivanova N."/>
            <person name="Mikhailova N."/>
            <person name="Pati A."/>
            <person name="Chen A."/>
            <person name="Palaniappan K."/>
            <person name="Land M."/>
            <person name="Rohde M."/>
            <person name="Tindall B.J."/>
            <person name="Detter J.C."/>
            <person name="Goker M."/>
            <person name="Bristow J."/>
            <person name="Eisen J.A."/>
            <person name="Markowitz V."/>
            <person name="Hugenholtz P."/>
            <person name="Kyrpides N.C."/>
            <person name="Klenk H.P."/>
            <person name="Woyke T."/>
        </authorList>
    </citation>
    <scope>NUCLEOTIDE SEQUENCE [LARGE SCALE GENOMIC DNA]</scope>
    <source>
        <strain evidence="2">DSM 15749 / LMG 21470 / R-8282</strain>
    </source>
</reference>
<sequence length="202" mass="23926">MKNIFLLVFSFFITNSVLGQNKAKNVEFGTQFLDTISLPSKHNYIVSVKLYPISKNDSKEYYNDPSFKYSLDSLNAKNIIVTNRNDNNNIVLIPPLKPNRFYVLETQYTGRYNIFGIFRDMHNSQDTKWLEEYDENKEEWLKTVREYNAQNEGRQLFFHPTISELQNVKNELDTTNLETTIDTAKVKRILFQHFKILTFEKK</sequence>
<proteinExistence type="predicted"/>
<gene>
    <name evidence="1" type="ORF">Gilli_1393</name>
</gene>
<organism evidence="1 2">
    <name type="scientific">Gillisia limnaea (strain DSM 15749 / LMG 21470 / R-8282)</name>
    <dbReference type="NCBI Taxonomy" id="865937"/>
    <lineage>
        <taxon>Bacteria</taxon>
        <taxon>Pseudomonadati</taxon>
        <taxon>Bacteroidota</taxon>
        <taxon>Flavobacteriia</taxon>
        <taxon>Flavobacteriales</taxon>
        <taxon>Flavobacteriaceae</taxon>
        <taxon>Gillisia</taxon>
    </lineage>
</organism>
<dbReference type="RefSeq" id="WP_006988368.1">
    <property type="nucleotide sequence ID" value="NZ_JH594606.1"/>
</dbReference>
<evidence type="ECO:0000313" key="2">
    <source>
        <dbReference type="Proteomes" id="UP000003844"/>
    </source>
</evidence>
<dbReference type="HOGENOM" id="CLU_1353030_0_0_10"/>
<accession>H2BXH0</accession>
<dbReference type="AlphaFoldDB" id="H2BXH0"/>
<dbReference type="EMBL" id="JH594606">
    <property type="protein sequence ID" value="EHQ02052.1"/>
    <property type="molecule type" value="Genomic_DNA"/>
</dbReference>
<name>H2BXH0_GILLR</name>
<dbReference type="Proteomes" id="UP000003844">
    <property type="component" value="Unassembled WGS sequence"/>
</dbReference>